<evidence type="ECO:0000256" key="2">
    <source>
        <dbReference type="ARBA" id="ARBA00008488"/>
    </source>
</evidence>
<protein>
    <submittedName>
        <fullName evidence="9">Hemolysin III</fullName>
    </submittedName>
</protein>
<feature type="transmembrane region" description="Helical" evidence="8">
    <location>
        <begin position="133"/>
        <end position="154"/>
    </location>
</feature>
<evidence type="ECO:0000256" key="6">
    <source>
        <dbReference type="ARBA" id="ARBA00023136"/>
    </source>
</evidence>
<evidence type="ECO:0000313" key="9">
    <source>
        <dbReference type="EMBL" id="SHE35749.1"/>
    </source>
</evidence>
<keyword evidence="5 8" id="KW-1133">Transmembrane helix</keyword>
<accession>A0A1M4SU95</accession>
<feature type="transmembrane region" description="Helical" evidence="8">
    <location>
        <begin position="84"/>
        <end position="101"/>
    </location>
</feature>
<feature type="transmembrane region" description="Helical" evidence="8">
    <location>
        <begin position="107"/>
        <end position="126"/>
    </location>
</feature>
<feature type="binding site" evidence="7">
    <location>
        <position position="192"/>
    </location>
    <ligand>
        <name>Zn(2+)</name>
        <dbReference type="ChEBI" id="CHEBI:29105"/>
    </ligand>
</feature>
<dbReference type="PANTHER" id="PTHR20855:SF3">
    <property type="entry name" value="LD03007P"/>
    <property type="match status" value="1"/>
</dbReference>
<proteinExistence type="inferred from homology"/>
<dbReference type="RefSeq" id="WP_072892335.1">
    <property type="nucleotide sequence ID" value="NZ_FQVM01000001.1"/>
</dbReference>
<keyword evidence="4 8" id="KW-0812">Transmembrane</keyword>
<dbReference type="OrthoDB" id="9813689at2"/>
<feature type="transmembrane region" description="Helical" evidence="8">
    <location>
        <begin position="160"/>
        <end position="179"/>
    </location>
</feature>
<evidence type="ECO:0000256" key="3">
    <source>
        <dbReference type="ARBA" id="ARBA00022475"/>
    </source>
</evidence>
<gene>
    <name evidence="9" type="ORF">SAMN05443638_101178</name>
</gene>
<evidence type="ECO:0000313" key="10">
    <source>
        <dbReference type="Proteomes" id="UP000184035"/>
    </source>
</evidence>
<evidence type="ECO:0000256" key="5">
    <source>
        <dbReference type="ARBA" id="ARBA00022989"/>
    </source>
</evidence>
<organism evidence="9 10">
    <name type="scientific">Clostridium fallax</name>
    <dbReference type="NCBI Taxonomy" id="1533"/>
    <lineage>
        <taxon>Bacteria</taxon>
        <taxon>Bacillati</taxon>
        <taxon>Bacillota</taxon>
        <taxon>Clostridia</taxon>
        <taxon>Eubacteriales</taxon>
        <taxon>Clostridiaceae</taxon>
        <taxon>Clostridium</taxon>
    </lineage>
</organism>
<feature type="binding site" evidence="7">
    <location>
        <position position="196"/>
    </location>
    <ligand>
        <name>Zn(2+)</name>
        <dbReference type="ChEBI" id="CHEBI:29105"/>
    </ligand>
</feature>
<sequence>MIKHFREPINTLTHLIGVIASLIGLIFMITKVYTGENFFTPKMAGAIIFGLSLIFLYAASSLYHLVKVSDKALTIFRKVDHSMIFILIAGTYTPICLMILSNPIKTIVLSIVWSLTILGILLKVFWFNCPRALYTSFYIIMGWMALFLIIPIYKTLLLKGLLWLIAGGVLYTIGGIIYAKKSPNICSKFGFHELFHVFVLLGSCAHFYLIYNFVL</sequence>
<dbReference type="GO" id="GO:0140911">
    <property type="term" value="F:pore-forming activity"/>
    <property type="evidence" value="ECO:0007669"/>
    <property type="project" value="InterPro"/>
</dbReference>
<dbReference type="AlphaFoldDB" id="A0A1M4SU95"/>
<evidence type="ECO:0000256" key="7">
    <source>
        <dbReference type="PIRSR" id="PIRSR604254-1"/>
    </source>
</evidence>
<evidence type="ECO:0000256" key="4">
    <source>
        <dbReference type="ARBA" id="ARBA00022692"/>
    </source>
</evidence>
<dbReference type="Pfam" id="PF03006">
    <property type="entry name" value="HlyIII"/>
    <property type="match status" value="1"/>
</dbReference>
<feature type="transmembrane region" description="Helical" evidence="8">
    <location>
        <begin position="12"/>
        <end position="33"/>
    </location>
</feature>
<comment type="subcellular location">
    <subcellularLocation>
        <location evidence="1">Cell membrane</location>
        <topology evidence="1">Multi-pass membrane protein</topology>
    </subcellularLocation>
</comment>
<dbReference type="PANTHER" id="PTHR20855">
    <property type="entry name" value="ADIPOR/PROGESTIN RECEPTOR-RELATED"/>
    <property type="match status" value="1"/>
</dbReference>
<dbReference type="InterPro" id="IPR004254">
    <property type="entry name" value="AdipoR/HlyIII-related"/>
</dbReference>
<keyword evidence="7" id="KW-0479">Metal-binding</keyword>
<dbReference type="Proteomes" id="UP000184035">
    <property type="component" value="Unassembled WGS sequence"/>
</dbReference>
<feature type="transmembrane region" description="Helical" evidence="8">
    <location>
        <begin position="45"/>
        <end position="63"/>
    </location>
</feature>
<evidence type="ECO:0000256" key="8">
    <source>
        <dbReference type="SAM" id="Phobius"/>
    </source>
</evidence>
<comment type="similarity">
    <text evidence="2">Belongs to the UPF0073 (Hly-III) family.</text>
</comment>
<reference evidence="9 10" key="1">
    <citation type="submission" date="2016-11" db="EMBL/GenBank/DDBJ databases">
        <authorList>
            <person name="Jaros S."/>
            <person name="Januszkiewicz K."/>
            <person name="Wedrychowicz H."/>
        </authorList>
    </citation>
    <scope>NUCLEOTIDE SEQUENCE [LARGE SCALE GENOMIC DNA]</scope>
    <source>
        <strain evidence="9 10">DSM 2631</strain>
    </source>
</reference>
<feature type="binding site" evidence="7">
    <location>
        <position position="64"/>
    </location>
    <ligand>
        <name>Zn(2+)</name>
        <dbReference type="ChEBI" id="CHEBI:29105"/>
    </ligand>
</feature>
<feature type="transmembrane region" description="Helical" evidence="8">
    <location>
        <begin position="191"/>
        <end position="211"/>
    </location>
</feature>
<dbReference type="NCBIfam" id="TIGR01065">
    <property type="entry name" value="hlyIII"/>
    <property type="match status" value="1"/>
</dbReference>
<dbReference type="GO" id="GO:0046872">
    <property type="term" value="F:metal ion binding"/>
    <property type="evidence" value="ECO:0007669"/>
    <property type="project" value="UniProtKB-KW"/>
</dbReference>
<keyword evidence="7" id="KW-0862">Zinc</keyword>
<name>A0A1M4SU95_9CLOT</name>
<evidence type="ECO:0000256" key="1">
    <source>
        <dbReference type="ARBA" id="ARBA00004651"/>
    </source>
</evidence>
<dbReference type="EMBL" id="FQVM01000001">
    <property type="protein sequence ID" value="SHE35749.1"/>
    <property type="molecule type" value="Genomic_DNA"/>
</dbReference>
<dbReference type="InterPro" id="IPR005744">
    <property type="entry name" value="Hy-lIII"/>
</dbReference>
<keyword evidence="3" id="KW-1003">Cell membrane</keyword>
<keyword evidence="6 8" id="KW-0472">Membrane</keyword>
<dbReference type="STRING" id="1533.SAMN05443638_101178"/>
<dbReference type="GO" id="GO:0005886">
    <property type="term" value="C:plasma membrane"/>
    <property type="evidence" value="ECO:0007669"/>
    <property type="project" value="UniProtKB-SubCell"/>
</dbReference>
<keyword evidence="10" id="KW-1185">Reference proteome</keyword>